<feature type="transmembrane region" description="Helical" evidence="12">
    <location>
        <begin position="369"/>
        <end position="389"/>
    </location>
</feature>
<reference evidence="15" key="1">
    <citation type="submission" date="2025-08" db="UniProtKB">
        <authorList>
            <consortium name="Ensembl"/>
        </authorList>
    </citation>
    <scope>IDENTIFICATION</scope>
</reference>
<evidence type="ECO:0000256" key="7">
    <source>
        <dbReference type="ARBA" id="ARBA00023040"/>
    </source>
</evidence>
<evidence type="ECO:0000256" key="5">
    <source>
        <dbReference type="ARBA" id="ARBA00022737"/>
    </source>
</evidence>
<dbReference type="InterPro" id="IPR032675">
    <property type="entry name" value="LRR_dom_sf"/>
</dbReference>
<evidence type="ECO:0000256" key="1">
    <source>
        <dbReference type="ARBA" id="ARBA00004651"/>
    </source>
</evidence>
<keyword evidence="7" id="KW-0297">G-protein coupled receptor</keyword>
<feature type="chain" id="PRO_5017378652" description="G-protein coupled receptors family 1 profile domain-containing protein" evidence="13">
    <location>
        <begin position="19"/>
        <end position="688"/>
    </location>
</feature>
<dbReference type="InterPro" id="IPR017452">
    <property type="entry name" value="GPCR_Rhodpsn_7TM"/>
</dbReference>
<keyword evidence="8 12" id="KW-0472">Membrane</keyword>
<evidence type="ECO:0000256" key="8">
    <source>
        <dbReference type="ARBA" id="ARBA00023136"/>
    </source>
</evidence>
<feature type="transmembrane region" description="Helical" evidence="12">
    <location>
        <begin position="575"/>
        <end position="598"/>
    </location>
</feature>
<evidence type="ECO:0000256" key="11">
    <source>
        <dbReference type="SAM" id="MobiDB-lite"/>
    </source>
</evidence>
<dbReference type="Pfam" id="PF00001">
    <property type="entry name" value="7tm_1"/>
    <property type="match status" value="1"/>
</dbReference>
<dbReference type="PANTHER" id="PTHR24372:SF0">
    <property type="entry name" value="THYROTROPIN RECEPTOR"/>
    <property type="match status" value="1"/>
</dbReference>
<evidence type="ECO:0000256" key="4">
    <source>
        <dbReference type="ARBA" id="ARBA00022692"/>
    </source>
</evidence>
<organism evidence="15 16">
    <name type="scientific">Periophthalmus magnuspinnatus</name>
    <dbReference type="NCBI Taxonomy" id="409849"/>
    <lineage>
        <taxon>Eukaryota</taxon>
        <taxon>Metazoa</taxon>
        <taxon>Chordata</taxon>
        <taxon>Craniata</taxon>
        <taxon>Vertebrata</taxon>
        <taxon>Euteleostomi</taxon>
        <taxon>Actinopterygii</taxon>
        <taxon>Neopterygii</taxon>
        <taxon>Teleostei</taxon>
        <taxon>Neoteleostei</taxon>
        <taxon>Acanthomorphata</taxon>
        <taxon>Gobiaria</taxon>
        <taxon>Gobiiformes</taxon>
        <taxon>Gobioidei</taxon>
        <taxon>Gobiidae</taxon>
        <taxon>Oxudercinae</taxon>
        <taxon>Periophthalmus</taxon>
    </lineage>
</organism>
<feature type="transmembrane region" description="Helical" evidence="12">
    <location>
        <begin position="530"/>
        <end position="554"/>
    </location>
</feature>
<keyword evidence="9" id="KW-0675">Receptor</keyword>
<dbReference type="Proteomes" id="UP000261520">
    <property type="component" value="Unplaced"/>
</dbReference>
<comment type="subcellular location">
    <subcellularLocation>
        <location evidence="1">Cell membrane</location>
        <topology evidence="1">Multi-pass membrane protein</topology>
    </subcellularLocation>
</comment>
<keyword evidence="2" id="KW-1003">Cell membrane</keyword>
<feature type="domain" description="G-protein coupled receptors family 1 profile" evidence="14">
    <location>
        <begin position="380"/>
        <end position="627"/>
    </location>
</feature>
<evidence type="ECO:0000256" key="2">
    <source>
        <dbReference type="ARBA" id="ARBA00022475"/>
    </source>
</evidence>
<feature type="transmembrane region" description="Helical" evidence="12">
    <location>
        <begin position="401"/>
        <end position="425"/>
    </location>
</feature>
<feature type="signal peptide" evidence="13">
    <location>
        <begin position="1"/>
        <end position="18"/>
    </location>
</feature>
<dbReference type="Ensembl" id="ENSPMGT00000012158.1">
    <property type="protein sequence ID" value="ENSPMGP00000011394.1"/>
    <property type="gene ID" value="ENSPMGG00000009431.1"/>
</dbReference>
<evidence type="ECO:0000256" key="6">
    <source>
        <dbReference type="ARBA" id="ARBA00022989"/>
    </source>
</evidence>
<dbReference type="InterPro" id="IPR002131">
    <property type="entry name" value="Gphrmn_rcpt_fam"/>
</dbReference>
<feature type="transmembrane region" description="Helical" evidence="12">
    <location>
        <begin position="610"/>
        <end position="630"/>
    </location>
</feature>
<dbReference type="PRINTS" id="PR00237">
    <property type="entry name" value="GPCRRHODOPSN"/>
</dbReference>
<evidence type="ECO:0000256" key="9">
    <source>
        <dbReference type="ARBA" id="ARBA00023170"/>
    </source>
</evidence>
<dbReference type="PRINTS" id="PR00373">
    <property type="entry name" value="GLYCHORMONER"/>
</dbReference>
<dbReference type="GO" id="GO:0008528">
    <property type="term" value="F:G protein-coupled peptide receptor activity"/>
    <property type="evidence" value="ECO:0007669"/>
    <property type="project" value="TreeGrafter"/>
</dbReference>
<protein>
    <recommendedName>
        <fullName evidence="14">G-protein coupled receptors family 1 profile domain-containing protein</fullName>
    </recommendedName>
</protein>
<evidence type="ECO:0000256" key="3">
    <source>
        <dbReference type="ARBA" id="ARBA00022614"/>
    </source>
</evidence>
<feature type="transmembrane region" description="Helical" evidence="12">
    <location>
        <begin position="487"/>
        <end position="510"/>
    </location>
</feature>
<sequence length="688" mass="77515">MAHYLRVCFSIFFTTVTGAALEKCPTSCQCDWDTHSMTCSGSNMMPRFPLSTQEVYISNDNTLGYLEKHSFYNLPRVRHIIKTLAFIDCEAFKNLPNLKYLGIINTGIRTFPELQHIHSFQDDFVLEIVENALVKVMPANALSGISESLIVMLHSNGLREIQRFAFNGSCLEEVYLQRNMYMDQIDKFAFHGVNCGPTHIDISETKVQSLPSIGMEAIEKLQAKNTWTLKVLPPLRTFIHLQHAELTYPSHCCGLKMLRRWKGPSEMAICNLSKSTLTRPRDSSSSQLESYDSDDLQSARMSNVPVCSDVDCENKALFHVEFPTENPSEGFNFALCNSVGADTELVCYPVPDPFNPCEDVISQNFLRPLLWVVSLLALSANLLVMLTLLTSQQKLTVTRFLMGQLAFADFCMGAYLLLIASVDIYTQSHYYHYAMVWQNGAGCSLAGTLSVFACELSVYTLTLISIQRWYAIFNAMRLDNKMRLRHAVVLMIIGWALCGTVALLPVVGVSSYQKVSVCLPMDTGSTAARFYVVIVLMMNVTSFLVVCLCYLHIYCMVHNPQHQSSKYDTGMAKRMAILIFTNFLCLVPICFYGLSAALHQPLITVTDSKVLLVLFYPLNSCSHPFFYAILTKDFHQDILMLLNRMGLCQKQAHLYRSQLLYLGNIILSVSPAPNQQRSMSQSHSLVRS</sequence>
<dbReference type="GO" id="GO:0007189">
    <property type="term" value="P:adenylate cyclase-activating G protein-coupled receptor signaling pathway"/>
    <property type="evidence" value="ECO:0007669"/>
    <property type="project" value="TreeGrafter"/>
</dbReference>
<dbReference type="PANTHER" id="PTHR24372">
    <property type="entry name" value="GLYCOPROTEIN HORMONE RECEPTOR"/>
    <property type="match status" value="1"/>
</dbReference>
<evidence type="ECO:0000256" key="10">
    <source>
        <dbReference type="ARBA" id="ARBA00023224"/>
    </source>
</evidence>
<accession>A0A3B4A431</accession>
<dbReference type="Gene3D" id="1.20.1070.10">
    <property type="entry name" value="Rhodopsin 7-helix transmembrane proteins"/>
    <property type="match status" value="1"/>
</dbReference>
<evidence type="ECO:0000259" key="14">
    <source>
        <dbReference type="PROSITE" id="PS50262"/>
    </source>
</evidence>
<dbReference type="AlphaFoldDB" id="A0A3B4A431"/>
<keyword evidence="5" id="KW-0677">Repeat</keyword>
<name>A0A3B4A431_9GOBI</name>
<feature type="region of interest" description="Disordered" evidence="11">
    <location>
        <begin position="277"/>
        <end position="296"/>
    </location>
</feature>
<dbReference type="PROSITE" id="PS50262">
    <property type="entry name" value="G_PROTEIN_RECEP_F1_2"/>
    <property type="match status" value="1"/>
</dbReference>
<evidence type="ECO:0000313" key="15">
    <source>
        <dbReference type="Ensembl" id="ENSPMGP00000011394.1"/>
    </source>
</evidence>
<keyword evidence="3" id="KW-0433">Leucine-rich repeat</keyword>
<dbReference type="STRING" id="409849.ENSPMGP00000011394"/>
<dbReference type="FunFam" id="1.20.1070.10:FF:000181">
    <property type="entry name" value="Thyrotropin receptor"/>
    <property type="match status" value="1"/>
</dbReference>
<keyword evidence="10" id="KW-0807">Transducer</keyword>
<dbReference type="GO" id="GO:0004996">
    <property type="term" value="F:thyroid-stimulating hormone receptor activity"/>
    <property type="evidence" value="ECO:0007669"/>
    <property type="project" value="TreeGrafter"/>
</dbReference>
<evidence type="ECO:0000256" key="13">
    <source>
        <dbReference type="SAM" id="SignalP"/>
    </source>
</evidence>
<evidence type="ECO:0000313" key="16">
    <source>
        <dbReference type="Proteomes" id="UP000261520"/>
    </source>
</evidence>
<evidence type="ECO:0000256" key="12">
    <source>
        <dbReference type="SAM" id="Phobius"/>
    </source>
</evidence>
<keyword evidence="13" id="KW-0732">Signal</keyword>
<dbReference type="SUPFAM" id="SSF52058">
    <property type="entry name" value="L domain-like"/>
    <property type="match status" value="1"/>
</dbReference>
<keyword evidence="6 12" id="KW-1133">Transmembrane helix</keyword>
<dbReference type="GO" id="GO:0005886">
    <property type="term" value="C:plasma membrane"/>
    <property type="evidence" value="ECO:0007669"/>
    <property type="project" value="UniProtKB-SubCell"/>
</dbReference>
<dbReference type="InterPro" id="IPR000276">
    <property type="entry name" value="GPCR_Rhodpsn"/>
</dbReference>
<reference evidence="15" key="2">
    <citation type="submission" date="2025-09" db="UniProtKB">
        <authorList>
            <consortium name="Ensembl"/>
        </authorList>
    </citation>
    <scope>IDENTIFICATION</scope>
</reference>
<feature type="transmembrane region" description="Helical" evidence="12">
    <location>
        <begin position="445"/>
        <end position="466"/>
    </location>
</feature>
<keyword evidence="4 12" id="KW-0812">Transmembrane</keyword>
<dbReference type="SUPFAM" id="SSF81321">
    <property type="entry name" value="Family A G protein-coupled receptor-like"/>
    <property type="match status" value="1"/>
</dbReference>
<dbReference type="Gene3D" id="3.80.10.10">
    <property type="entry name" value="Ribonuclease Inhibitor"/>
    <property type="match status" value="1"/>
</dbReference>
<keyword evidence="16" id="KW-1185">Reference proteome</keyword>
<dbReference type="GO" id="GO:0009755">
    <property type="term" value="P:hormone-mediated signaling pathway"/>
    <property type="evidence" value="ECO:0007669"/>
    <property type="project" value="TreeGrafter"/>
</dbReference>
<proteinExistence type="predicted"/>